<accession>A0ABT4BQL6</accession>
<dbReference type="NCBIfam" id="TIGR00217">
    <property type="entry name" value="malQ"/>
    <property type="match status" value="1"/>
</dbReference>
<comment type="catalytic activity">
    <reaction evidence="1 10">
        <text>Transfers a segment of a (1-&gt;4)-alpha-D-glucan to a new position in an acceptor, which may be glucose or a (1-&gt;4)-alpha-D-glucan.</text>
        <dbReference type="EC" id="2.4.1.25"/>
    </reaction>
</comment>
<name>A0ABT4BQL6_9FIRM</name>
<dbReference type="Gene3D" id="3.20.20.80">
    <property type="entry name" value="Glycosidases"/>
    <property type="match status" value="1"/>
</dbReference>
<keyword evidence="5 10" id="KW-0328">Glycosyltransferase</keyword>
<dbReference type="RefSeq" id="WP_268057190.1">
    <property type="nucleotide sequence ID" value="NZ_JAPOHA010000002.1"/>
</dbReference>
<dbReference type="EC" id="2.4.1.25" evidence="3 10"/>
<dbReference type="PANTHER" id="PTHR32438">
    <property type="entry name" value="4-ALPHA-GLUCANOTRANSFERASE DPE1, CHLOROPLASTIC/AMYLOPLASTIC"/>
    <property type="match status" value="1"/>
</dbReference>
<keyword evidence="12" id="KW-1185">Reference proteome</keyword>
<dbReference type="Pfam" id="PF02446">
    <property type="entry name" value="Glyco_hydro_77"/>
    <property type="match status" value="1"/>
</dbReference>
<evidence type="ECO:0000256" key="9">
    <source>
        <dbReference type="ARBA" id="ARBA00031501"/>
    </source>
</evidence>
<evidence type="ECO:0000313" key="11">
    <source>
        <dbReference type="EMBL" id="MCY1713192.1"/>
    </source>
</evidence>
<evidence type="ECO:0000256" key="5">
    <source>
        <dbReference type="ARBA" id="ARBA00022676"/>
    </source>
</evidence>
<dbReference type="InterPro" id="IPR003385">
    <property type="entry name" value="Glyco_hydro_77"/>
</dbReference>
<evidence type="ECO:0000256" key="1">
    <source>
        <dbReference type="ARBA" id="ARBA00000439"/>
    </source>
</evidence>
<evidence type="ECO:0000313" key="12">
    <source>
        <dbReference type="Proteomes" id="UP001082703"/>
    </source>
</evidence>
<dbReference type="SUPFAM" id="SSF51445">
    <property type="entry name" value="(Trans)glycosidases"/>
    <property type="match status" value="1"/>
</dbReference>
<dbReference type="Proteomes" id="UP001082703">
    <property type="component" value="Unassembled WGS sequence"/>
</dbReference>
<evidence type="ECO:0000256" key="8">
    <source>
        <dbReference type="ARBA" id="ARBA00031423"/>
    </source>
</evidence>
<comment type="similarity">
    <text evidence="2 10">Belongs to the disproportionating enzyme family.</text>
</comment>
<evidence type="ECO:0000256" key="7">
    <source>
        <dbReference type="ARBA" id="ARBA00023277"/>
    </source>
</evidence>
<dbReference type="InterPro" id="IPR017853">
    <property type="entry name" value="GH"/>
</dbReference>
<comment type="caution">
    <text evidence="11">The sequence shown here is derived from an EMBL/GenBank/DDBJ whole genome shotgun (WGS) entry which is preliminary data.</text>
</comment>
<evidence type="ECO:0000256" key="10">
    <source>
        <dbReference type="RuleBase" id="RU361207"/>
    </source>
</evidence>
<dbReference type="NCBIfam" id="NF011080">
    <property type="entry name" value="PRK14508.1-3"/>
    <property type="match status" value="1"/>
</dbReference>
<keyword evidence="7 10" id="KW-0119">Carbohydrate metabolism</keyword>
<organism evidence="11 12">
    <name type="scientific">Caproiciproducens galactitolivorans</name>
    <dbReference type="NCBI Taxonomy" id="642589"/>
    <lineage>
        <taxon>Bacteria</taxon>
        <taxon>Bacillati</taxon>
        <taxon>Bacillota</taxon>
        <taxon>Clostridia</taxon>
        <taxon>Eubacteriales</taxon>
        <taxon>Acutalibacteraceae</taxon>
        <taxon>Caproiciproducens</taxon>
    </lineage>
</organism>
<protein>
    <recommendedName>
        <fullName evidence="4 10">4-alpha-glucanotransferase</fullName>
        <ecNumber evidence="3 10">2.4.1.25</ecNumber>
    </recommendedName>
    <alternativeName>
        <fullName evidence="8 10">Amylomaltase</fullName>
    </alternativeName>
    <alternativeName>
        <fullName evidence="9 10">Disproportionating enzyme</fullName>
    </alternativeName>
</protein>
<proteinExistence type="inferred from homology"/>
<keyword evidence="6 10" id="KW-0808">Transferase</keyword>
<dbReference type="GO" id="GO:0004134">
    <property type="term" value="F:4-alpha-glucanotransferase activity"/>
    <property type="evidence" value="ECO:0007669"/>
    <property type="project" value="UniProtKB-EC"/>
</dbReference>
<dbReference type="EMBL" id="JAPOHA010000002">
    <property type="protein sequence ID" value="MCY1713192.1"/>
    <property type="molecule type" value="Genomic_DNA"/>
</dbReference>
<evidence type="ECO:0000256" key="6">
    <source>
        <dbReference type="ARBA" id="ARBA00022679"/>
    </source>
</evidence>
<evidence type="ECO:0000256" key="4">
    <source>
        <dbReference type="ARBA" id="ARBA00020295"/>
    </source>
</evidence>
<evidence type="ECO:0000256" key="2">
    <source>
        <dbReference type="ARBA" id="ARBA00005684"/>
    </source>
</evidence>
<dbReference type="PANTHER" id="PTHR32438:SF5">
    <property type="entry name" value="4-ALPHA-GLUCANOTRANSFERASE DPE1, CHLOROPLASTIC_AMYLOPLASTIC"/>
    <property type="match status" value="1"/>
</dbReference>
<sequence>MPNTANNKQPKRSSGILLPISSLPSDYGIGTFGNQAFQFIDFLKNARQKYWQILPIGPTSFGDSPYQSFSAFAGNPYFIDLNILINEELIMKTEADAFDWGGGNEVDYSALFESRYTILRTAYHRSKHSGTEEYEKFCTENEYWLKDYSLYMALKFHFDQQPWWLWPDDIRVYQAAAVRKYTEELKAETEFWKFLQFKFFEQWKRIKDYANQNDIRIIGDIPIYVALDSADVWSHSELFQLDAQRRPVKVSGVPPDAFSKEGQLWGNPLYDWDAMERQGFDWWKKRMEYSAKIYDKIRIDHFIGVAQYYAIPAEETTAISGNWQKGPGLKLTNAINSSIGKSRIIAEDLGVVAPEVKKLLKKTGYPGMKVLQFAFEGNPQNEHLPCHYTNNMVVYSGTHDNNTLVGFFDGLKRKHLKFAKEYLHVRKKKELPQAAIRALYASVADTVILQAQDILMLPGSARMNFPSTIGTNWRWRLKKNQLTEDLAKELERLTIVYDR</sequence>
<evidence type="ECO:0000256" key="3">
    <source>
        <dbReference type="ARBA" id="ARBA00012560"/>
    </source>
</evidence>
<reference evidence="11 12" key="1">
    <citation type="submission" date="2022-11" db="EMBL/GenBank/DDBJ databases">
        <authorList>
            <person name="Caiyu Z."/>
        </authorList>
    </citation>
    <scope>NUCLEOTIDE SEQUENCE [LARGE SCALE GENOMIC DNA]</scope>
    <source>
        <strain evidence="11 12">YR-4</strain>
    </source>
</reference>
<gene>
    <name evidence="11" type="primary">malQ</name>
    <name evidence="11" type="ORF">OUY18_02840</name>
</gene>